<dbReference type="InterPro" id="IPR001387">
    <property type="entry name" value="Cro/C1-type_HTH"/>
</dbReference>
<evidence type="ECO:0000313" key="4">
    <source>
        <dbReference type="Proteomes" id="UP000199662"/>
    </source>
</evidence>
<protein>
    <submittedName>
        <fullName evidence="3">DNA-binding transcriptional regulator, XRE-family HTH domain</fullName>
    </submittedName>
</protein>
<sequence>MINVGERIRQLRKAKNITSTNLAQKLGVTQSFISGIETNHKKCSLETLDAICTLLDISLTDFFQEDETELEANLKALLDASKNLTIEQRDLMTMFLKSLK</sequence>
<evidence type="ECO:0000256" key="1">
    <source>
        <dbReference type="ARBA" id="ARBA00023125"/>
    </source>
</evidence>
<dbReference type="GO" id="GO:0003700">
    <property type="term" value="F:DNA-binding transcription factor activity"/>
    <property type="evidence" value="ECO:0007669"/>
    <property type="project" value="TreeGrafter"/>
</dbReference>
<dbReference type="GO" id="GO:0005829">
    <property type="term" value="C:cytosol"/>
    <property type="evidence" value="ECO:0007669"/>
    <property type="project" value="TreeGrafter"/>
</dbReference>
<dbReference type="PANTHER" id="PTHR46797">
    <property type="entry name" value="HTH-TYPE TRANSCRIPTIONAL REGULATOR"/>
    <property type="match status" value="1"/>
</dbReference>
<accession>A0A1H7D0B8</accession>
<dbReference type="CDD" id="cd00093">
    <property type="entry name" value="HTH_XRE"/>
    <property type="match status" value="1"/>
</dbReference>
<dbReference type="PANTHER" id="PTHR46797:SF1">
    <property type="entry name" value="METHYLPHOSPHONATE SYNTHASE"/>
    <property type="match status" value="1"/>
</dbReference>
<dbReference type="AlphaFoldDB" id="A0A1H7D0B8"/>
<dbReference type="InterPro" id="IPR050807">
    <property type="entry name" value="TransReg_Diox_bact_type"/>
</dbReference>
<feature type="domain" description="HTH cro/C1-type" evidence="2">
    <location>
        <begin position="8"/>
        <end position="62"/>
    </location>
</feature>
<gene>
    <name evidence="3" type="ORF">SAMN05660742_1279</name>
</gene>
<dbReference type="RefSeq" id="WP_091835492.1">
    <property type="nucleotide sequence ID" value="NZ_FNZK01000027.1"/>
</dbReference>
<proteinExistence type="predicted"/>
<organism evidence="3 4">
    <name type="scientific">Propionispira arboris</name>
    <dbReference type="NCBI Taxonomy" id="84035"/>
    <lineage>
        <taxon>Bacteria</taxon>
        <taxon>Bacillati</taxon>
        <taxon>Bacillota</taxon>
        <taxon>Negativicutes</taxon>
        <taxon>Selenomonadales</taxon>
        <taxon>Selenomonadaceae</taxon>
        <taxon>Propionispira</taxon>
    </lineage>
</organism>
<dbReference type="PROSITE" id="PS50943">
    <property type="entry name" value="HTH_CROC1"/>
    <property type="match status" value="1"/>
</dbReference>
<dbReference type="EMBL" id="FNZK01000027">
    <property type="protein sequence ID" value="SEJ94247.1"/>
    <property type="molecule type" value="Genomic_DNA"/>
</dbReference>
<dbReference type="STRING" id="84035.SAMN05660742_1279"/>
<keyword evidence="4" id="KW-1185">Reference proteome</keyword>
<dbReference type="Proteomes" id="UP000199662">
    <property type="component" value="Unassembled WGS sequence"/>
</dbReference>
<dbReference type="Gene3D" id="1.10.260.40">
    <property type="entry name" value="lambda repressor-like DNA-binding domains"/>
    <property type="match status" value="1"/>
</dbReference>
<dbReference type="SUPFAM" id="SSF47413">
    <property type="entry name" value="lambda repressor-like DNA-binding domains"/>
    <property type="match status" value="1"/>
</dbReference>
<reference evidence="3 4" key="1">
    <citation type="submission" date="2016-10" db="EMBL/GenBank/DDBJ databases">
        <authorList>
            <person name="de Groot N.N."/>
        </authorList>
    </citation>
    <scope>NUCLEOTIDE SEQUENCE [LARGE SCALE GENOMIC DNA]</scope>
    <source>
        <strain evidence="3 4">DSM 2179</strain>
    </source>
</reference>
<evidence type="ECO:0000313" key="3">
    <source>
        <dbReference type="EMBL" id="SEJ94247.1"/>
    </source>
</evidence>
<dbReference type="GO" id="GO:0003677">
    <property type="term" value="F:DNA binding"/>
    <property type="evidence" value="ECO:0007669"/>
    <property type="project" value="UniProtKB-KW"/>
</dbReference>
<name>A0A1H7D0B8_9FIRM</name>
<dbReference type="Pfam" id="PF01381">
    <property type="entry name" value="HTH_3"/>
    <property type="match status" value="1"/>
</dbReference>
<dbReference type="SMART" id="SM00530">
    <property type="entry name" value="HTH_XRE"/>
    <property type="match status" value="1"/>
</dbReference>
<keyword evidence="1 3" id="KW-0238">DNA-binding</keyword>
<evidence type="ECO:0000259" key="2">
    <source>
        <dbReference type="PROSITE" id="PS50943"/>
    </source>
</evidence>
<dbReference type="InterPro" id="IPR010982">
    <property type="entry name" value="Lambda_DNA-bd_dom_sf"/>
</dbReference>